<feature type="compositionally biased region" description="Basic and acidic residues" evidence="1">
    <location>
        <begin position="83"/>
        <end position="100"/>
    </location>
</feature>
<dbReference type="AlphaFoldDB" id="A0A6J4QQE9"/>
<sequence length="125" mass="15068">AIRSHLLQGSRPRQEHRFLHEQAGPGARPQDPHRRRRDQRLLRRPRRSRAPVGAYPQPRPDRAVRDRHRLQPRRLRRRGFGCPRREARSGRRGGVREQAPRHGQRHPHILRPRPRRLPHRVHRTL</sequence>
<name>A0A6J4QQE9_9ACTN</name>
<dbReference type="EMBL" id="CADCVH010000011">
    <property type="protein sequence ID" value="CAA9446429.1"/>
    <property type="molecule type" value="Genomic_DNA"/>
</dbReference>
<evidence type="ECO:0000256" key="1">
    <source>
        <dbReference type="SAM" id="MobiDB-lite"/>
    </source>
</evidence>
<protein>
    <submittedName>
        <fullName evidence="2">Lactoylglutathione lyase</fullName>
        <ecNumber evidence="2">4.4.1.5</ecNumber>
    </submittedName>
</protein>
<feature type="region of interest" description="Disordered" evidence="1">
    <location>
        <begin position="1"/>
        <end position="125"/>
    </location>
</feature>
<proteinExistence type="predicted"/>
<reference evidence="2" key="1">
    <citation type="submission" date="2020-02" db="EMBL/GenBank/DDBJ databases">
        <authorList>
            <person name="Meier V. D."/>
        </authorList>
    </citation>
    <scope>NUCLEOTIDE SEQUENCE</scope>
    <source>
        <strain evidence="2">AVDCRST_MAG02</strain>
    </source>
</reference>
<organism evidence="2">
    <name type="scientific">uncultured Rubrobacteraceae bacterium</name>
    <dbReference type="NCBI Taxonomy" id="349277"/>
    <lineage>
        <taxon>Bacteria</taxon>
        <taxon>Bacillati</taxon>
        <taxon>Actinomycetota</taxon>
        <taxon>Rubrobacteria</taxon>
        <taxon>Rubrobacterales</taxon>
        <taxon>Rubrobacteraceae</taxon>
        <taxon>environmental samples</taxon>
    </lineage>
</organism>
<dbReference type="GO" id="GO:0004462">
    <property type="term" value="F:lactoylglutathione lyase activity"/>
    <property type="evidence" value="ECO:0007669"/>
    <property type="project" value="UniProtKB-EC"/>
</dbReference>
<feature type="compositionally biased region" description="Basic residues" evidence="1">
    <location>
        <begin position="102"/>
        <end position="125"/>
    </location>
</feature>
<gene>
    <name evidence="2" type="ORF">AVDCRST_MAG02-292</name>
</gene>
<keyword evidence="2" id="KW-0456">Lyase</keyword>
<feature type="compositionally biased region" description="Basic residues" evidence="1">
    <location>
        <begin position="33"/>
        <end position="49"/>
    </location>
</feature>
<feature type="non-terminal residue" evidence="2">
    <location>
        <position position="1"/>
    </location>
</feature>
<feature type="compositionally biased region" description="Basic residues" evidence="1">
    <location>
        <begin position="65"/>
        <end position="79"/>
    </location>
</feature>
<feature type="non-terminal residue" evidence="2">
    <location>
        <position position="125"/>
    </location>
</feature>
<accession>A0A6J4QQE9</accession>
<evidence type="ECO:0000313" key="2">
    <source>
        <dbReference type="EMBL" id="CAA9446429.1"/>
    </source>
</evidence>
<dbReference type="EC" id="4.4.1.5" evidence="2"/>